<evidence type="ECO:0008006" key="5">
    <source>
        <dbReference type="Google" id="ProtNLM"/>
    </source>
</evidence>
<feature type="signal peptide" evidence="2">
    <location>
        <begin position="1"/>
        <end position="25"/>
    </location>
</feature>
<keyword evidence="4" id="KW-1185">Reference proteome</keyword>
<organism evidence="3 4">
    <name type="scientific">Geodermatophilus poikilotrophus</name>
    <dbReference type="NCBI Taxonomy" id="1333667"/>
    <lineage>
        <taxon>Bacteria</taxon>
        <taxon>Bacillati</taxon>
        <taxon>Actinomycetota</taxon>
        <taxon>Actinomycetes</taxon>
        <taxon>Geodermatophilales</taxon>
        <taxon>Geodermatophilaceae</taxon>
        <taxon>Geodermatophilus</taxon>
    </lineage>
</organism>
<dbReference type="OrthoDB" id="5194842at2"/>
<evidence type="ECO:0000313" key="4">
    <source>
        <dbReference type="Proteomes" id="UP000198507"/>
    </source>
</evidence>
<protein>
    <recommendedName>
        <fullName evidence="5">Lipoprotein</fullName>
    </recommendedName>
</protein>
<reference evidence="4" key="1">
    <citation type="submission" date="2016-10" db="EMBL/GenBank/DDBJ databases">
        <authorList>
            <person name="Varghese N."/>
            <person name="Submissions S."/>
        </authorList>
    </citation>
    <scope>NUCLEOTIDE SEQUENCE [LARGE SCALE GENOMIC DNA]</scope>
    <source>
        <strain evidence="4">DSM 44209</strain>
    </source>
</reference>
<gene>
    <name evidence="3" type="ORF">SAMN04488546_4599</name>
</gene>
<evidence type="ECO:0000256" key="1">
    <source>
        <dbReference type="SAM" id="MobiDB-lite"/>
    </source>
</evidence>
<proteinExistence type="predicted"/>
<evidence type="ECO:0000256" key="2">
    <source>
        <dbReference type="SAM" id="SignalP"/>
    </source>
</evidence>
<accession>A0A1I0IRH1</accession>
<feature type="compositionally biased region" description="Low complexity" evidence="1">
    <location>
        <begin position="33"/>
        <end position="57"/>
    </location>
</feature>
<feature type="chain" id="PRO_5038574526" description="Lipoprotein" evidence="2">
    <location>
        <begin position="26"/>
        <end position="172"/>
    </location>
</feature>
<evidence type="ECO:0000313" key="3">
    <source>
        <dbReference type="EMBL" id="SET99717.1"/>
    </source>
</evidence>
<dbReference type="EMBL" id="FOIE01000015">
    <property type="protein sequence ID" value="SET99717.1"/>
    <property type="molecule type" value="Genomic_DNA"/>
</dbReference>
<name>A0A1I0IRH1_9ACTN</name>
<dbReference type="Proteomes" id="UP000198507">
    <property type="component" value="Unassembled WGS sequence"/>
</dbReference>
<feature type="region of interest" description="Disordered" evidence="1">
    <location>
        <begin position="27"/>
        <end position="58"/>
    </location>
</feature>
<keyword evidence="2" id="KW-0732">Signal</keyword>
<dbReference type="AlphaFoldDB" id="A0A1I0IRH1"/>
<dbReference type="RefSeq" id="WP_091448732.1">
    <property type="nucleotide sequence ID" value="NZ_FOIE01000015.1"/>
</dbReference>
<dbReference type="PROSITE" id="PS51257">
    <property type="entry name" value="PROKAR_LIPOPROTEIN"/>
    <property type="match status" value="1"/>
</dbReference>
<sequence>MRSPAPLLRSAVAGAAAVVLLTACGGSGDDEPAAASSTSAPAASSSAPSGGTAAPDPAAEEFCGQISTAFTDLETTLSASGPEEMAARLPEVVTRLEQVEAPADISGDWNALLDGLRRLAETASTLDLGTPEGQEAYTTAEAEIGQDLGPAQSALSGYVVANCGLTPASPTS</sequence>